<evidence type="ECO:0000313" key="1">
    <source>
        <dbReference type="EMBL" id="GAG97608.1"/>
    </source>
</evidence>
<dbReference type="Pfam" id="PF08282">
    <property type="entry name" value="Hydrolase_3"/>
    <property type="match status" value="1"/>
</dbReference>
<reference evidence="1" key="1">
    <citation type="journal article" date="2014" name="Front. Microbiol.">
        <title>High frequency of phylogenetically diverse reductive dehalogenase-homologous genes in deep subseafloor sedimentary metagenomes.</title>
        <authorList>
            <person name="Kawai M."/>
            <person name="Futagami T."/>
            <person name="Toyoda A."/>
            <person name="Takaki Y."/>
            <person name="Nishi S."/>
            <person name="Hori S."/>
            <person name="Arai W."/>
            <person name="Tsubouchi T."/>
            <person name="Morono Y."/>
            <person name="Uchiyama I."/>
            <person name="Ito T."/>
            <person name="Fujiyama A."/>
            <person name="Inagaki F."/>
            <person name="Takami H."/>
        </authorList>
    </citation>
    <scope>NUCLEOTIDE SEQUENCE</scope>
    <source>
        <strain evidence="1">Expedition CK06-06</strain>
    </source>
</reference>
<dbReference type="SUPFAM" id="SSF56784">
    <property type="entry name" value="HAD-like"/>
    <property type="match status" value="1"/>
</dbReference>
<dbReference type="AlphaFoldDB" id="X1CN97"/>
<sequence>LKYKYSVCKLNSLIEISEEMNIPLKSCVAIGDSMADIGMLRGAGIGVAFNPKSRLVEKSADVVLHNDLGELLGIIDVLRR</sequence>
<gene>
    <name evidence="1" type="ORF">S01H4_49205</name>
</gene>
<accession>X1CN97</accession>
<protein>
    <submittedName>
        <fullName evidence="1">Uncharacterized protein</fullName>
    </submittedName>
</protein>
<dbReference type="Gene3D" id="3.40.50.1000">
    <property type="entry name" value="HAD superfamily/HAD-like"/>
    <property type="match status" value="1"/>
</dbReference>
<proteinExistence type="predicted"/>
<organism evidence="1">
    <name type="scientific">marine sediment metagenome</name>
    <dbReference type="NCBI Taxonomy" id="412755"/>
    <lineage>
        <taxon>unclassified sequences</taxon>
        <taxon>metagenomes</taxon>
        <taxon>ecological metagenomes</taxon>
    </lineage>
</organism>
<name>X1CN97_9ZZZZ</name>
<dbReference type="InterPro" id="IPR023214">
    <property type="entry name" value="HAD_sf"/>
</dbReference>
<dbReference type="EMBL" id="BART01027813">
    <property type="protein sequence ID" value="GAG97608.1"/>
    <property type="molecule type" value="Genomic_DNA"/>
</dbReference>
<comment type="caution">
    <text evidence="1">The sequence shown here is derived from an EMBL/GenBank/DDBJ whole genome shotgun (WGS) entry which is preliminary data.</text>
</comment>
<feature type="non-terminal residue" evidence="1">
    <location>
        <position position="1"/>
    </location>
</feature>
<dbReference type="InterPro" id="IPR036412">
    <property type="entry name" value="HAD-like_sf"/>
</dbReference>